<dbReference type="PANTHER" id="PTHR46558">
    <property type="entry name" value="TRACRIPTIONAL REGULATORY PROTEIN-RELATED-RELATED"/>
    <property type="match status" value="1"/>
</dbReference>
<comment type="caution">
    <text evidence="3">The sequence shown here is derived from an EMBL/GenBank/DDBJ whole genome shotgun (WGS) entry which is preliminary data.</text>
</comment>
<evidence type="ECO:0000256" key="1">
    <source>
        <dbReference type="ARBA" id="ARBA00023125"/>
    </source>
</evidence>
<feature type="domain" description="HTH cro/C1-type" evidence="2">
    <location>
        <begin position="12"/>
        <end position="66"/>
    </location>
</feature>
<dbReference type="Proteomes" id="UP000823632">
    <property type="component" value="Unassembled WGS sequence"/>
</dbReference>
<evidence type="ECO:0000259" key="2">
    <source>
        <dbReference type="PROSITE" id="PS50943"/>
    </source>
</evidence>
<dbReference type="GO" id="GO:0003677">
    <property type="term" value="F:DNA binding"/>
    <property type="evidence" value="ECO:0007669"/>
    <property type="project" value="UniProtKB-KW"/>
</dbReference>
<accession>A0A9D9DM17</accession>
<dbReference type="PROSITE" id="PS50943">
    <property type="entry name" value="HTH_CROC1"/>
    <property type="match status" value="1"/>
</dbReference>
<reference evidence="3" key="1">
    <citation type="submission" date="2020-10" db="EMBL/GenBank/DDBJ databases">
        <authorList>
            <person name="Gilroy R."/>
        </authorList>
    </citation>
    <scope>NUCLEOTIDE SEQUENCE</scope>
    <source>
        <strain evidence="3">10192</strain>
    </source>
</reference>
<sequence>MSNLKVLFGKRVKKFRTKKKLSQEELAERIGIAVTNMGKIEHGESFVTAPTLEKLADVLDIEVKYLFDFEDYKSIDDIKNELHIDLQSDANVHLLYRLYKMLINE</sequence>
<gene>
    <name evidence="3" type="ORF">IAC76_02365</name>
</gene>
<proteinExistence type="predicted"/>
<evidence type="ECO:0000313" key="3">
    <source>
        <dbReference type="EMBL" id="MBO8430209.1"/>
    </source>
</evidence>
<dbReference type="Gene3D" id="1.10.260.40">
    <property type="entry name" value="lambda repressor-like DNA-binding domains"/>
    <property type="match status" value="1"/>
</dbReference>
<dbReference type="PANTHER" id="PTHR46558:SF11">
    <property type="entry name" value="HTH-TYPE TRANSCRIPTIONAL REGULATOR XRE"/>
    <property type="match status" value="1"/>
</dbReference>
<dbReference type="InterPro" id="IPR010982">
    <property type="entry name" value="Lambda_DNA-bd_dom_sf"/>
</dbReference>
<dbReference type="SMART" id="SM00530">
    <property type="entry name" value="HTH_XRE"/>
    <property type="match status" value="1"/>
</dbReference>
<reference evidence="3" key="2">
    <citation type="journal article" date="2021" name="PeerJ">
        <title>Extensive microbial diversity within the chicken gut microbiome revealed by metagenomics and culture.</title>
        <authorList>
            <person name="Gilroy R."/>
            <person name="Ravi A."/>
            <person name="Getino M."/>
            <person name="Pursley I."/>
            <person name="Horton D.L."/>
            <person name="Alikhan N.F."/>
            <person name="Baker D."/>
            <person name="Gharbi K."/>
            <person name="Hall N."/>
            <person name="Watson M."/>
            <person name="Adriaenssens E.M."/>
            <person name="Foster-Nyarko E."/>
            <person name="Jarju S."/>
            <person name="Secka A."/>
            <person name="Antonio M."/>
            <person name="Oren A."/>
            <person name="Chaudhuri R.R."/>
            <person name="La Ragione R."/>
            <person name="Hildebrand F."/>
            <person name="Pallen M.J."/>
        </authorList>
    </citation>
    <scope>NUCLEOTIDE SEQUENCE</scope>
    <source>
        <strain evidence="3">10192</strain>
    </source>
</reference>
<dbReference type="InterPro" id="IPR001387">
    <property type="entry name" value="Cro/C1-type_HTH"/>
</dbReference>
<keyword evidence="1" id="KW-0238">DNA-binding</keyword>
<dbReference type="EMBL" id="JADIND010000050">
    <property type="protein sequence ID" value="MBO8430209.1"/>
    <property type="molecule type" value="Genomic_DNA"/>
</dbReference>
<protein>
    <submittedName>
        <fullName evidence="3">Helix-turn-helix transcriptional regulator</fullName>
    </submittedName>
</protein>
<dbReference type="SUPFAM" id="SSF47413">
    <property type="entry name" value="lambda repressor-like DNA-binding domains"/>
    <property type="match status" value="1"/>
</dbReference>
<name>A0A9D9DM17_9BACT</name>
<dbReference type="Pfam" id="PF01381">
    <property type="entry name" value="HTH_3"/>
    <property type="match status" value="1"/>
</dbReference>
<dbReference type="CDD" id="cd00093">
    <property type="entry name" value="HTH_XRE"/>
    <property type="match status" value="1"/>
</dbReference>
<evidence type="ECO:0000313" key="4">
    <source>
        <dbReference type="Proteomes" id="UP000823632"/>
    </source>
</evidence>
<organism evidence="3 4">
    <name type="scientific">Candidatus Scatousia excrementipullorum</name>
    <dbReference type="NCBI Taxonomy" id="2840936"/>
    <lineage>
        <taxon>Bacteria</taxon>
        <taxon>Candidatus Scatousia</taxon>
    </lineage>
</organism>
<dbReference type="AlphaFoldDB" id="A0A9D9DM17"/>